<accession>A0A2P2P4E9</accession>
<dbReference type="AlphaFoldDB" id="A0A2P2P4E9"/>
<sequence length="32" mass="3642">MYIVLLAVTALHWVQASIYGKLYFPLGMEQEG</sequence>
<name>A0A2P2P4E9_RHIMU</name>
<reference evidence="1" key="1">
    <citation type="submission" date="2018-02" db="EMBL/GenBank/DDBJ databases">
        <title>Rhizophora mucronata_Transcriptome.</title>
        <authorList>
            <person name="Meera S.P."/>
            <person name="Sreeshan A."/>
            <person name="Augustine A."/>
        </authorList>
    </citation>
    <scope>NUCLEOTIDE SEQUENCE</scope>
    <source>
        <tissue evidence="1">Leaf</tissue>
    </source>
</reference>
<dbReference type="EMBL" id="GGEC01069134">
    <property type="protein sequence ID" value="MBX49618.1"/>
    <property type="molecule type" value="Transcribed_RNA"/>
</dbReference>
<proteinExistence type="predicted"/>
<organism evidence="1">
    <name type="scientific">Rhizophora mucronata</name>
    <name type="common">Asiatic mangrove</name>
    <dbReference type="NCBI Taxonomy" id="61149"/>
    <lineage>
        <taxon>Eukaryota</taxon>
        <taxon>Viridiplantae</taxon>
        <taxon>Streptophyta</taxon>
        <taxon>Embryophyta</taxon>
        <taxon>Tracheophyta</taxon>
        <taxon>Spermatophyta</taxon>
        <taxon>Magnoliopsida</taxon>
        <taxon>eudicotyledons</taxon>
        <taxon>Gunneridae</taxon>
        <taxon>Pentapetalae</taxon>
        <taxon>rosids</taxon>
        <taxon>fabids</taxon>
        <taxon>Malpighiales</taxon>
        <taxon>Rhizophoraceae</taxon>
        <taxon>Rhizophora</taxon>
    </lineage>
</organism>
<protein>
    <submittedName>
        <fullName evidence="1">Uncharacterized protein</fullName>
    </submittedName>
</protein>
<evidence type="ECO:0000313" key="1">
    <source>
        <dbReference type="EMBL" id="MBX49618.1"/>
    </source>
</evidence>